<sequence length="470" mass="52561">MGRPDPGDVLNALLRTDLSSFIQRSFATVAPGAIYQHTWHIDAIAYELARIAQGENRRLIITLPPRSLKSIAASVAFPAWLMGRNPRMRILAVSYAEGLAEKLALDCLRVMQAPWYRACFPATRIAKGRGGRADFETTKGGGRFSTSIGGTLTGRGGDIILLDDPHKPEEAVSDTKRQQVIDWYRTTLLSRLNDPARGPIVLIQQRVHEGDLAGVLIEQGGWHLLDLPAIAEESMEIDLGIRGVIRRAPGDLLDPQRLPRSLLESYRDELGSYVFAAQYQQRPAPIGGGLVKWNWFETYTAPPDRREGGQVVQSWDTACKAAEANDFSVCTTWRVQGKTAWLLDVTRLRLEYPDLRKRIPQHAKQHGARTILIEDAGSGTQLIQDLKRSTGLNIIGRRPTEDKATRLMSVTPLIEAGHVLIPREAPWLPEFQRELMLFPNGKHDDQVDSLSQFLNWMNRKRKQAICGVYG</sequence>
<evidence type="ECO:0000256" key="1">
    <source>
        <dbReference type="ARBA" id="ARBA00022612"/>
    </source>
</evidence>
<evidence type="ECO:0000259" key="2">
    <source>
        <dbReference type="Pfam" id="PF17289"/>
    </source>
</evidence>
<keyword evidence="4" id="KW-1185">Reference proteome</keyword>
<dbReference type="OrthoDB" id="9771580at2"/>
<proteinExistence type="predicted"/>
<gene>
    <name evidence="3" type="ORF">MGEO_07780</name>
</gene>
<organism evidence="3 4">
    <name type="scientific">Marivita geojedonensis</name>
    <dbReference type="NCBI Taxonomy" id="1123756"/>
    <lineage>
        <taxon>Bacteria</taxon>
        <taxon>Pseudomonadati</taxon>
        <taxon>Pseudomonadota</taxon>
        <taxon>Alphaproteobacteria</taxon>
        <taxon>Rhodobacterales</taxon>
        <taxon>Roseobacteraceae</taxon>
        <taxon>Marivita</taxon>
    </lineage>
</organism>
<dbReference type="Proteomes" id="UP000193926">
    <property type="component" value="Unassembled WGS sequence"/>
</dbReference>
<dbReference type="InterPro" id="IPR006517">
    <property type="entry name" value="Phage_terminase_lsu-like_C"/>
</dbReference>
<evidence type="ECO:0000313" key="4">
    <source>
        <dbReference type="Proteomes" id="UP000193926"/>
    </source>
</evidence>
<dbReference type="EMBL" id="JFKC01000005">
    <property type="protein sequence ID" value="OSQ51367.1"/>
    <property type="molecule type" value="Genomic_DNA"/>
</dbReference>
<protein>
    <recommendedName>
        <fullName evidence="2">Terminase large subunit gp17-like C-terminal domain-containing protein</fullName>
    </recommendedName>
</protein>
<dbReference type="Pfam" id="PF17289">
    <property type="entry name" value="Terminase_6C"/>
    <property type="match status" value="1"/>
</dbReference>
<evidence type="ECO:0000313" key="3">
    <source>
        <dbReference type="EMBL" id="OSQ51367.1"/>
    </source>
</evidence>
<dbReference type="InterPro" id="IPR035421">
    <property type="entry name" value="Terminase_6C"/>
</dbReference>
<reference evidence="3 4" key="1">
    <citation type="submission" date="2014-03" db="EMBL/GenBank/DDBJ databases">
        <title>The draft genome sequence of Marivita geojedonensis KCTC 23882.</title>
        <authorList>
            <person name="Lai Q."/>
            <person name="Shao Z."/>
        </authorList>
    </citation>
    <scope>NUCLEOTIDE SEQUENCE [LARGE SCALE GENOMIC DNA]</scope>
    <source>
        <strain evidence="3 4">DPG-138</strain>
    </source>
</reference>
<dbReference type="Gene3D" id="3.30.420.240">
    <property type="match status" value="1"/>
</dbReference>
<dbReference type="NCBIfam" id="TIGR01630">
    <property type="entry name" value="psiM2_ORF9"/>
    <property type="match status" value="1"/>
</dbReference>
<dbReference type="RefSeq" id="WP_158090990.1">
    <property type="nucleotide sequence ID" value="NZ_JFKC01000005.1"/>
</dbReference>
<keyword evidence="1" id="KW-1188">Viral release from host cell</keyword>
<accession>A0A1X4NM19</accession>
<comment type="caution">
    <text evidence="3">The sequence shown here is derived from an EMBL/GenBank/DDBJ whole genome shotgun (WGS) entry which is preliminary data.</text>
</comment>
<dbReference type="STRING" id="1123756.MGEO_07780"/>
<name>A0A1X4NM19_9RHOB</name>
<dbReference type="AlphaFoldDB" id="A0A1X4NM19"/>
<feature type="domain" description="Terminase large subunit gp17-like C-terminal" evidence="2">
    <location>
        <begin position="314"/>
        <end position="455"/>
    </location>
</feature>